<evidence type="ECO:0000256" key="4">
    <source>
        <dbReference type="ARBA" id="ARBA00022723"/>
    </source>
</evidence>
<dbReference type="PANTHER" id="PTHR11733:SF167">
    <property type="entry name" value="FI17812P1-RELATED"/>
    <property type="match status" value="1"/>
</dbReference>
<evidence type="ECO:0000256" key="1">
    <source>
        <dbReference type="ARBA" id="ARBA00001947"/>
    </source>
</evidence>
<sequence length="628" mass="71297">MLSYKEDFYQAVNGEWIDQAEIAPDKPSTSSFNDLSQKIEKIERADLAAFEAGEKEIPANLKGFVAMHQLTKDWDTRQAAGTKEAQAWLHRLSDIQDWQTWQKAEGELLKDGYSTPLEFYVAPDSKDTSINELWLSTPDVILPDTTTYDDAEQSQRMLALWQKMVLELLPHYGYSEAESKDLVEKTLAFDRLLAKYLSSNEEMSDYWKNYHPTDLADLQAKLSDYDLSFVLQETMGQKIDRLIISDAKFWNAASKIYTAENFEEIKAWSLVQMALQMAPMLSNDLRILAGQYGRALSGIQAASGPEKSAFKQARAFFAPLVGRWYGQTYFGPQGKADVTAMVKKLIKIYQSRFDQNDWLSPETLKEAKVKLNALKIQVGYPERVPAYLEKRVVDTNQSLLANAMRFSKESIAFHLAKWHQKPDDEIWSMSADTVNAYYNPDFNQIVFPAAILQAPFYSLEQSDTENLGGVGSVIAHEITHAFDTNGARYDEHGNLKEWWQPVDFEQFEKRTKLVEEQFDGLESGGAKVNGHLTVSENVADLGGLSAALSAAQEKADFDAQEFFKNFARIWRQKASQEYLQLLAAIDVHAPARLRVDVPVKNFDAFAKAFDVHDGDGMWLAPEKRVQIW</sequence>
<dbReference type="PRINTS" id="PR00786">
    <property type="entry name" value="NEPRILYSIN"/>
</dbReference>
<dbReference type="Pfam" id="PF01431">
    <property type="entry name" value="Peptidase_M13"/>
    <property type="match status" value="1"/>
</dbReference>
<keyword evidence="6" id="KW-0862">Zinc</keyword>
<keyword evidence="7" id="KW-0482">Metalloprotease</keyword>
<dbReference type="InterPro" id="IPR008753">
    <property type="entry name" value="Peptidase_M13_N"/>
</dbReference>
<dbReference type="InterPro" id="IPR018497">
    <property type="entry name" value="Peptidase_M13_C"/>
</dbReference>
<protein>
    <submittedName>
        <fullName evidence="10">Predicted metalloendopeptidase (PepO)</fullName>
    </submittedName>
</protein>
<dbReference type="EMBL" id="CAWVOH010000002">
    <property type="protein sequence ID" value="CAK8054337.1"/>
    <property type="molecule type" value="Genomic_DNA"/>
</dbReference>
<evidence type="ECO:0000259" key="9">
    <source>
        <dbReference type="Pfam" id="PF05649"/>
    </source>
</evidence>
<evidence type="ECO:0000256" key="2">
    <source>
        <dbReference type="ARBA" id="ARBA00007357"/>
    </source>
</evidence>
<dbReference type="InterPro" id="IPR000718">
    <property type="entry name" value="Peptidase_M13"/>
</dbReference>
<dbReference type="Pfam" id="PF05649">
    <property type="entry name" value="Peptidase_M13_N"/>
    <property type="match status" value="1"/>
</dbReference>
<comment type="caution">
    <text evidence="10">The sequence shown here is derived from an EMBL/GenBank/DDBJ whole genome shotgun (WGS) entry which is preliminary data.</text>
</comment>
<dbReference type="RefSeq" id="WP_349641890.1">
    <property type="nucleotide sequence ID" value="NZ_CAWVOH010000002.1"/>
</dbReference>
<organism evidence="10 11">
    <name type="scientific">Eupransor demetentiae</name>
    <dbReference type="NCBI Taxonomy" id="3109584"/>
    <lineage>
        <taxon>Bacteria</taxon>
        <taxon>Bacillati</taxon>
        <taxon>Bacillota</taxon>
        <taxon>Bacilli</taxon>
        <taxon>Lactobacillales</taxon>
        <taxon>Lactobacillaceae</taxon>
        <taxon>Eupransor</taxon>
    </lineage>
</organism>
<comment type="cofactor">
    <cofactor evidence="1">
        <name>Zn(2+)</name>
        <dbReference type="ChEBI" id="CHEBI:29105"/>
    </cofactor>
</comment>
<evidence type="ECO:0000256" key="5">
    <source>
        <dbReference type="ARBA" id="ARBA00022801"/>
    </source>
</evidence>
<dbReference type="Gene3D" id="3.40.390.10">
    <property type="entry name" value="Collagenase (Catalytic Domain)"/>
    <property type="match status" value="1"/>
</dbReference>
<feature type="domain" description="Peptidase M13 C-terminal" evidence="8">
    <location>
        <begin position="435"/>
        <end position="625"/>
    </location>
</feature>
<dbReference type="InterPro" id="IPR024079">
    <property type="entry name" value="MetalloPept_cat_dom_sf"/>
</dbReference>
<keyword evidence="5" id="KW-0378">Hydrolase</keyword>
<comment type="similarity">
    <text evidence="2">Belongs to the peptidase M13 family.</text>
</comment>
<dbReference type="InterPro" id="IPR042089">
    <property type="entry name" value="Peptidase_M13_dom_2"/>
</dbReference>
<dbReference type="PANTHER" id="PTHR11733">
    <property type="entry name" value="ZINC METALLOPROTEASE FAMILY M13 NEPRILYSIN-RELATED"/>
    <property type="match status" value="1"/>
</dbReference>
<dbReference type="SUPFAM" id="SSF55486">
    <property type="entry name" value="Metalloproteases ('zincins'), catalytic domain"/>
    <property type="match status" value="1"/>
</dbReference>
<keyword evidence="3" id="KW-0645">Protease</keyword>
<proteinExistence type="inferred from homology"/>
<dbReference type="PROSITE" id="PS51885">
    <property type="entry name" value="NEPRILYSIN"/>
    <property type="match status" value="1"/>
</dbReference>
<dbReference type="Proteomes" id="UP001314241">
    <property type="component" value="Unassembled WGS sequence"/>
</dbReference>
<feature type="domain" description="Peptidase M13 N-terminal" evidence="9">
    <location>
        <begin position="6"/>
        <end position="381"/>
    </location>
</feature>
<accession>A0ABM9N587</accession>
<gene>
    <name evidence="10" type="ORF">R54876_GBNLAHCA_00901</name>
</gene>
<evidence type="ECO:0000313" key="10">
    <source>
        <dbReference type="EMBL" id="CAK8054337.1"/>
    </source>
</evidence>
<dbReference type="Gene3D" id="1.10.1380.10">
    <property type="entry name" value="Neutral endopeptidase , domain2"/>
    <property type="match status" value="1"/>
</dbReference>
<evidence type="ECO:0000256" key="6">
    <source>
        <dbReference type="ARBA" id="ARBA00022833"/>
    </source>
</evidence>
<keyword evidence="11" id="KW-1185">Reference proteome</keyword>
<reference evidence="10 11" key="1">
    <citation type="submission" date="2024-01" db="EMBL/GenBank/DDBJ databases">
        <authorList>
            <person name="Botero Cardona J."/>
        </authorList>
    </citation>
    <scope>NUCLEOTIDE SEQUENCE [LARGE SCALE GENOMIC DNA]</scope>
    <source>
        <strain evidence="10 11">LMG 33000</strain>
    </source>
</reference>
<name>A0ABM9N587_9LACO</name>
<evidence type="ECO:0000256" key="3">
    <source>
        <dbReference type="ARBA" id="ARBA00022670"/>
    </source>
</evidence>
<evidence type="ECO:0000256" key="7">
    <source>
        <dbReference type="ARBA" id="ARBA00023049"/>
    </source>
</evidence>
<keyword evidence="4" id="KW-0479">Metal-binding</keyword>
<dbReference type="CDD" id="cd08662">
    <property type="entry name" value="M13"/>
    <property type="match status" value="1"/>
</dbReference>
<evidence type="ECO:0000313" key="11">
    <source>
        <dbReference type="Proteomes" id="UP001314241"/>
    </source>
</evidence>
<evidence type="ECO:0000259" key="8">
    <source>
        <dbReference type="Pfam" id="PF01431"/>
    </source>
</evidence>